<keyword evidence="2" id="KW-0560">Oxidoreductase</keyword>
<comment type="similarity">
    <text evidence="1">Belongs to the short-chain dehydrogenases/reductases (SDR) family.</text>
</comment>
<dbReference type="InterPro" id="IPR020904">
    <property type="entry name" value="Sc_DH/Rdtase_CS"/>
</dbReference>
<dbReference type="InterPro" id="IPR036291">
    <property type="entry name" value="NAD(P)-bd_dom_sf"/>
</dbReference>
<sequence>MDFTDKRVLVTGSSRGIGYGIAEAFVDVGALVAINGKSPESVSSAMESLGNSDRLIAAPADIGTVAGCELAVKTAIEAFGGLDILVNSAGIGASRPIADCDEQMWDDHIDVNLKGLFFVCRAAIPELRKSNGNIINIASDAGLIGVPGLTVYCGSKGGVVNMTKAMALEIAPDVRVNCICPGYVDTDMIRLSVKRKPDPEAAWQKMIDYAPLKRITTPAEI</sequence>
<protein>
    <submittedName>
        <fullName evidence="3">Uncharacterized protein</fullName>
    </submittedName>
</protein>
<dbReference type="PRINTS" id="PR00080">
    <property type="entry name" value="SDRFAMILY"/>
</dbReference>
<evidence type="ECO:0000256" key="1">
    <source>
        <dbReference type="ARBA" id="ARBA00006484"/>
    </source>
</evidence>
<dbReference type="Gene3D" id="3.40.50.720">
    <property type="entry name" value="NAD(P)-binding Rossmann-like Domain"/>
    <property type="match status" value="1"/>
</dbReference>
<dbReference type="PANTHER" id="PTHR43639:SF1">
    <property type="entry name" value="SHORT-CHAIN DEHYDROGENASE_REDUCTASE FAMILY PROTEIN"/>
    <property type="match status" value="1"/>
</dbReference>
<dbReference type="EMBL" id="UINC01141299">
    <property type="protein sequence ID" value="SVD28955.1"/>
    <property type="molecule type" value="Genomic_DNA"/>
</dbReference>
<dbReference type="PRINTS" id="PR00081">
    <property type="entry name" value="GDHRDH"/>
</dbReference>
<proteinExistence type="inferred from homology"/>
<gene>
    <name evidence="3" type="ORF">METZ01_LOCUS381809</name>
</gene>
<reference evidence="3" key="1">
    <citation type="submission" date="2018-05" db="EMBL/GenBank/DDBJ databases">
        <authorList>
            <person name="Lanie J.A."/>
            <person name="Ng W.-L."/>
            <person name="Kazmierczak K.M."/>
            <person name="Andrzejewski T.M."/>
            <person name="Davidsen T.M."/>
            <person name="Wayne K.J."/>
            <person name="Tettelin H."/>
            <person name="Glass J.I."/>
            <person name="Rusch D."/>
            <person name="Podicherti R."/>
            <person name="Tsui H.-C.T."/>
            <person name="Winkler M.E."/>
        </authorList>
    </citation>
    <scope>NUCLEOTIDE SEQUENCE</scope>
</reference>
<evidence type="ECO:0000313" key="3">
    <source>
        <dbReference type="EMBL" id="SVD28955.1"/>
    </source>
</evidence>
<feature type="non-terminal residue" evidence="3">
    <location>
        <position position="221"/>
    </location>
</feature>
<accession>A0A382U4W2</accession>
<dbReference type="GO" id="GO:0016491">
    <property type="term" value="F:oxidoreductase activity"/>
    <property type="evidence" value="ECO:0007669"/>
    <property type="project" value="UniProtKB-KW"/>
</dbReference>
<dbReference type="CDD" id="cd05233">
    <property type="entry name" value="SDR_c"/>
    <property type="match status" value="1"/>
</dbReference>
<dbReference type="Pfam" id="PF00106">
    <property type="entry name" value="adh_short"/>
    <property type="match status" value="1"/>
</dbReference>
<name>A0A382U4W2_9ZZZZ</name>
<dbReference type="SUPFAM" id="SSF51735">
    <property type="entry name" value="NAD(P)-binding Rossmann-fold domains"/>
    <property type="match status" value="1"/>
</dbReference>
<dbReference type="AlphaFoldDB" id="A0A382U4W2"/>
<dbReference type="FunFam" id="3.40.50.720:FF:000084">
    <property type="entry name" value="Short-chain dehydrogenase reductase"/>
    <property type="match status" value="1"/>
</dbReference>
<dbReference type="InterPro" id="IPR002347">
    <property type="entry name" value="SDR_fam"/>
</dbReference>
<evidence type="ECO:0000256" key="2">
    <source>
        <dbReference type="ARBA" id="ARBA00023002"/>
    </source>
</evidence>
<dbReference type="PANTHER" id="PTHR43639">
    <property type="entry name" value="OXIDOREDUCTASE, SHORT-CHAIN DEHYDROGENASE/REDUCTASE FAMILY (AFU_ORTHOLOGUE AFUA_5G02870)"/>
    <property type="match status" value="1"/>
</dbReference>
<organism evidence="3">
    <name type="scientific">marine metagenome</name>
    <dbReference type="NCBI Taxonomy" id="408172"/>
    <lineage>
        <taxon>unclassified sequences</taxon>
        <taxon>metagenomes</taxon>
        <taxon>ecological metagenomes</taxon>
    </lineage>
</organism>
<dbReference type="PROSITE" id="PS00061">
    <property type="entry name" value="ADH_SHORT"/>
    <property type="match status" value="1"/>
</dbReference>